<feature type="signal peptide" evidence="10">
    <location>
        <begin position="1"/>
        <end position="19"/>
    </location>
</feature>
<proteinExistence type="inferred from homology"/>
<dbReference type="Proteomes" id="UP000314294">
    <property type="component" value="Unassembled WGS sequence"/>
</dbReference>
<evidence type="ECO:0000256" key="10">
    <source>
        <dbReference type="SAM" id="SignalP"/>
    </source>
</evidence>
<evidence type="ECO:0000256" key="4">
    <source>
        <dbReference type="ARBA" id="ARBA00022729"/>
    </source>
</evidence>
<feature type="region of interest" description="Disordered" evidence="8">
    <location>
        <begin position="23"/>
        <end position="54"/>
    </location>
</feature>
<evidence type="ECO:0000256" key="7">
    <source>
        <dbReference type="ARBA" id="ARBA00023180"/>
    </source>
</evidence>
<evidence type="ECO:0000256" key="6">
    <source>
        <dbReference type="ARBA" id="ARBA00023136"/>
    </source>
</evidence>
<keyword evidence="5 9" id="KW-1133">Transmembrane helix</keyword>
<comment type="subcellular location">
    <subcellularLocation>
        <location evidence="1">Membrane</location>
        <topology evidence="1">Single-pass type I membrane protein</topology>
    </subcellularLocation>
</comment>
<reference evidence="11 12" key="1">
    <citation type="submission" date="2019-03" db="EMBL/GenBank/DDBJ databases">
        <title>First draft genome of Liparis tanakae, snailfish: a comprehensive survey of snailfish specific genes.</title>
        <authorList>
            <person name="Kim W."/>
            <person name="Song I."/>
            <person name="Jeong J.-H."/>
            <person name="Kim D."/>
            <person name="Kim S."/>
            <person name="Ryu S."/>
            <person name="Song J.Y."/>
            <person name="Lee S.K."/>
        </authorList>
    </citation>
    <scope>NUCLEOTIDE SEQUENCE [LARGE SCALE GENOMIC DNA]</scope>
    <source>
        <tissue evidence="11">Muscle</tissue>
    </source>
</reference>
<dbReference type="GO" id="GO:0005576">
    <property type="term" value="C:extracellular region"/>
    <property type="evidence" value="ECO:0007669"/>
    <property type="project" value="TreeGrafter"/>
</dbReference>
<dbReference type="PANTHER" id="PTHR28607:SF2">
    <property type="entry name" value="PROTEIN FAM174C"/>
    <property type="match status" value="1"/>
</dbReference>
<dbReference type="OrthoDB" id="5917722at2759"/>
<dbReference type="InterPro" id="IPR009565">
    <property type="entry name" value="FAM174-like"/>
</dbReference>
<protein>
    <submittedName>
        <fullName evidence="11">Putative membrane protein C19orf24</fullName>
    </submittedName>
</protein>
<comment type="caution">
    <text evidence="11">The sequence shown here is derived from an EMBL/GenBank/DDBJ whole genome shotgun (WGS) entry which is preliminary data.</text>
</comment>
<keyword evidence="7" id="KW-0325">Glycoprotein</keyword>
<evidence type="ECO:0000256" key="8">
    <source>
        <dbReference type="SAM" id="MobiDB-lite"/>
    </source>
</evidence>
<dbReference type="AlphaFoldDB" id="A0A4Z2EQ74"/>
<gene>
    <name evidence="11" type="ORF">EYF80_058905</name>
</gene>
<dbReference type="EMBL" id="SRLO01003967">
    <property type="protein sequence ID" value="TNN30943.1"/>
    <property type="molecule type" value="Genomic_DNA"/>
</dbReference>
<keyword evidence="12" id="KW-1185">Reference proteome</keyword>
<keyword evidence="3 9" id="KW-0812">Transmembrane</keyword>
<evidence type="ECO:0000256" key="5">
    <source>
        <dbReference type="ARBA" id="ARBA00022989"/>
    </source>
</evidence>
<name>A0A4Z2EQ74_9TELE</name>
<dbReference type="GO" id="GO:0016020">
    <property type="term" value="C:membrane"/>
    <property type="evidence" value="ECO:0007669"/>
    <property type="project" value="UniProtKB-SubCell"/>
</dbReference>
<sequence>MTFIGLLVPVCWLVASVVGDPGTGPAPGTAGTNSSSGGLNGTRSGGKSSRGFDGPLRVDSSMIQRALYVLIGITVIGVLYFLVRAVRLKRPALKKKYGLLSSYEDSVEMEAVESEEDDTLYEARSLRR</sequence>
<comment type="similarity">
    <text evidence="2">Belongs to the FAM174 family.</text>
</comment>
<evidence type="ECO:0000256" key="2">
    <source>
        <dbReference type="ARBA" id="ARBA00006986"/>
    </source>
</evidence>
<evidence type="ECO:0000256" key="3">
    <source>
        <dbReference type="ARBA" id="ARBA00022692"/>
    </source>
</evidence>
<dbReference type="Pfam" id="PF06679">
    <property type="entry name" value="DUF1180"/>
    <property type="match status" value="1"/>
</dbReference>
<feature type="chain" id="PRO_5021477395" evidence="10">
    <location>
        <begin position="20"/>
        <end position="128"/>
    </location>
</feature>
<evidence type="ECO:0000256" key="1">
    <source>
        <dbReference type="ARBA" id="ARBA00004479"/>
    </source>
</evidence>
<keyword evidence="4 10" id="KW-0732">Signal</keyword>
<keyword evidence="6 9" id="KW-0472">Membrane</keyword>
<accession>A0A4Z2EQ74</accession>
<dbReference type="PANTHER" id="PTHR28607">
    <property type="entry name" value="EXPRESSED PROTEIN"/>
    <property type="match status" value="1"/>
</dbReference>
<evidence type="ECO:0000256" key="9">
    <source>
        <dbReference type="SAM" id="Phobius"/>
    </source>
</evidence>
<feature type="transmembrane region" description="Helical" evidence="9">
    <location>
        <begin position="66"/>
        <end position="86"/>
    </location>
</feature>
<feature type="compositionally biased region" description="Low complexity" evidence="8">
    <location>
        <begin position="26"/>
        <end position="37"/>
    </location>
</feature>
<evidence type="ECO:0000313" key="11">
    <source>
        <dbReference type="EMBL" id="TNN30943.1"/>
    </source>
</evidence>
<evidence type="ECO:0000313" key="12">
    <source>
        <dbReference type="Proteomes" id="UP000314294"/>
    </source>
</evidence>
<organism evidence="11 12">
    <name type="scientific">Liparis tanakae</name>
    <name type="common">Tanaka's snailfish</name>
    <dbReference type="NCBI Taxonomy" id="230148"/>
    <lineage>
        <taxon>Eukaryota</taxon>
        <taxon>Metazoa</taxon>
        <taxon>Chordata</taxon>
        <taxon>Craniata</taxon>
        <taxon>Vertebrata</taxon>
        <taxon>Euteleostomi</taxon>
        <taxon>Actinopterygii</taxon>
        <taxon>Neopterygii</taxon>
        <taxon>Teleostei</taxon>
        <taxon>Neoteleostei</taxon>
        <taxon>Acanthomorphata</taxon>
        <taxon>Eupercaria</taxon>
        <taxon>Perciformes</taxon>
        <taxon>Cottioidei</taxon>
        <taxon>Cottales</taxon>
        <taxon>Liparidae</taxon>
        <taxon>Liparis</taxon>
    </lineage>
</organism>